<dbReference type="Proteomes" id="UP001055879">
    <property type="component" value="Linkage Group LG18"/>
</dbReference>
<name>A0ACB8XDK2_ARCLA</name>
<proteinExistence type="predicted"/>
<gene>
    <name evidence="1" type="ORF">L6452_43552</name>
</gene>
<comment type="caution">
    <text evidence="1">The sequence shown here is derived from an EMBL/GenBank/DDBJ whole genome shotgun (WGS) entry which is preliminary data.</text>
</comment>
<sequence>MVLASKFNIDDFISTLDWLDLQSLTKKMKKLHVQFASFLNTILEDHKISDDVTSGNVDLLRAFISLKMEKKGCFRTLKSNLCFWCVPKTYGNSDEYIHFLFLKPPFHIHI</sequence>
<organism evidence="1 2">
    <name type="scientific">Arctium lappa</name>
    <name type="common">Greater burdock</name>
    <name type="synonym">Lappa major</name>
    <dbReference type="NCBI Taxonomy" id="4217"/>
    <lineage>
        <taxon>Eukaryota</taxon>
        <taxon>Viridiplantae</taxon>
        <taxon>Streptophyta</taxon>
        <taxon>Embryophyta</taxon>
        <taxon>Tracheophyta</taxon>
        <taxon>Spermatophyta</taxon>
        <taxon>Magnoliopsida</taxon>
        <taxon>eudicotyledons</taxon>
        <taxon>Gunneridae</taxon>
        <taxon>Pentapetalae</taxon>
        <taxon>asterids</taxon>
        <taxon>campanulids</taxon>
        <taxon>Asterales</taxon>
        <taxon>Asteraceae</taxon>
        <taxon>Carduoideae</taxon>
        <taxon>Cardueae</taxon>
        <taxon>Arctiinae</taxon>
        <taxon>Arctium</taxon>
    </lineage>
</organism>
<evidence type="ECO:0000313" key="2">
    <source>
        <dbReference type="Proteomes" id="UP001055879"/>
    </source>
</evidence>
<keyword evidence="2" id="KW-1185">Reference proteome</keyword>
<reference evidence="1 2" key="2">
    <citation type="journal article" date="2022" name="Mol. Ecol. Resour.">
        <title>The genomes of chicory, endive, great burdock and yacon provide insights into Asteraceae paleo-polyploidization history and plant inulin production.</title>
        <authorList>
            <person name="Fan W."/>
            <person name="Wang S."/>
            <person name="Wang H."/>
            <person name="Wang A."/>
            <person name="Jiang F."/>
            <person name="Liu H."/>
            <person name="Zhao H."/>
            <person name="Xu D."/>
            <person name="Zhang Y."/>
        </authorList>
    </citation>
    <scope>NUCLEOTIDE SEQUENCE [LARGE SCALE GENOMIC DNA]</scope>
    <source>
        <strain evidence="2">cv. Niubang</strain>
    </source>
</reference>
<dbReference type="EMBL" id="CM042064">
    <property type="protein sequence ID" value="KAI3664939.1"/>
    <property type="molecule type" value="Genomic_DNA"/>
</dbReference>
<accession>A0ACB8XDK2</accession>
<protein>
    <submittedName>
        <fullName evidence="1">Uncharacterized protein</fullName>
    </submittedName>
</protein>
<reference evidence="2" key="1">
    <citation type="journal article" date="2022" name="Mol. Ecol. Resour.">
        <title>The genomes of chicory, endive, great burdock and yacon provide insights into Asteraceae palaeo-polyploidization history and plant inulin production.</title>
        <authorList>
            <person name="Fan W."/>
            <person name="Wang S."/>
            <person name="Wang H."/>
            <person name="Wang A."/>
            <person name="Jiang F."/>
            <person name="Liu H."/>
            <person name="Zhao H."/>
            <person name="Xu D."/>
            <person name="Zhang Y."/>
        </authorList>
    </citation>
    <scope>NUCLEOTIDE SEQUENCE [LARGE SCALE GENOMIC DNA]</scope>
    <source>
        <strain evidence="2">cv. Niubang</strain>
    </source>
</reference>
<evidence type="ECO:0000313" key="1">
    <source>
        <dbReference type="EMBL" id="KAI3664939.1"/>
    </source>
</evidence>